<keyword evidence="6 9" id="KW-0812">Transmembrane</keyword>
<dbReference type="EMBL" id="CP001100">
    <property type="protein sequence ID" value="ACF14969.1"/>
    <property type="molecule type" value="Genomic_DNA"/>
</dbReference>
<feature type="transmembrane region" description="Helical" evidence="9">
    <location>
        <begin position="187"/>
        <end position="205"/>
    </location>
</feature>
<keyword evidence="7 9" id="KW-1133">Transmembrane helix</keyword>
<evidence type="ECO:0000256" key="3">
    <source>
        <dbReference type="ARBA" id="ARBA00022448"/>
    </source>
</evidence>
<dbReference type="Proteomes" id="UP000001208">
    <property type="component" value="Chromosome"/>
</dbReference>
<dbReference type="RefSeq" id="WP_012501051.1">
    <property type="nucleotide sequence ID" value="NC_011026.1"/>
</dbReference>
<dbReference type="GO" id="GO:0005886">
    <property type="term" value="C:plasma membrane"/>
    <property type="evidence" value="ECO:0007669"/>
    <property type="project" value="UniProtKB-SubCell"/>
</dbReference>
<evidence type="ECO:0000256" key="4">
    <source>
        <dbReference type="ARBA" id="ARBA00022475"/>
    </source>
</evidence>
<dbReference type="HOGENOM" id="CLU_060703_3_0_10"/>
<feature type="transmembrane region" description="Helical" evidence="9">
    <location>
        <begin position="77"/>
        <end position="103"/>
    </location>
</feature>
<evidence type="ECO:0000259" key="10">
    <source>
        <dbReference type="PROSITE" id="PS51012"/>
    </source>
</evidence>
<evidence type="ECO:0000256" key="5">
    <source>
        <dbReference type="ARBA" id="ARBA00022519"/>
    </source>
</evidence>
<keyword evidence="5" id="KW-0997">Cell inner membrane</keyword>
<dbReference type="KEGG" id="cts:Ctha_2520"/>
<evidence type="ECO:0000256" key="6">
    <source>
        <dbReference type="ARBA" id="ARBA00022692"/>
    </source>
</evidence>
<feature type="transmembrane region" description="Helical" evidence="9">
    <location>
        <begin position="244"/>
        <end position="264"/>
    </location>
</feature>
<dbReference type="eggNOG" id="COG1682">
    <property type="taxonomic scope" value="Bacteria"/>
</dbReference>
<evidence type="ECO:0000256" key="8">
    <source>
        <dbReference type="ARBA" id="ARBA00023136"/>
    </source>
</evidence>
<feature type="transmembrane region" description="Helical" evidence="9">
    <location>
        <begin position="43"/>
        <end position="65"/>
    </location>
</feature>
<keyword evidence="3 9" id="KW-0813">Transport</keyword>
<evidence type="ECO:0000256" key="2">
    <source>
        <dbReference type="ARBA" id="ARBA00007783"/>
    </source>
</evidence>
<feature type="domain" description="ABC transmembrane type-2" evidence="10">
    <location>
        <begin position="44"/>
        <end position="266"/>
    </location>
</feature>
<keyword evidence="12" id="KW-1185">Reference proteome</keyword>
<evidence type="ECO:0000256" key="1">
    <source>
        <dbReference type="ARBA" id="ARBA00004429"/>
    </source>
</evidence>
<evidence type="ECO:0000256" key="7">
    <source>
        <dbReference type="ARBA" id="ARBA00022989"/>
    </source>
</evidence>
<feature type="transmembrane region" description="Helical" evidence="9">
    <location>
        <begin position="124"/>
        <end position="147"/>
    </location>
</feature>
<dbReference type="OrthoDB" id="9786910at2"/>
<proteinExistence type="inferred from homology"/>
<gene>
    <name evidence="11" type="ordered locus">Ctha_2520</name>
</gene>
<accession>B3QXQ4</accession>
<dbReference type="GO" id="GO:0015920">
    <property type="term" value="P:lipopolysaccharide transport"/>
    <property type="evidence" value="ECO:0007669"/>
    <property type="project" value="TreeGrafter"/>
</dbReference>
<dbReference type="PANTHER" id="PTHR30413">
    <property type="entry name" value="INNER MEMBRANE TRANSPORT PERMEASE"/>
    <property type="match status" value="1"/>
</dbReference>
<feature type="transmembrane region" description="Helical" evidence="9">
    <location>
        <begin position="153"/>
        <end position="175"/>
    </location>
</feature>
<dbReference type="STRING" id="517418.Ctha_2520"/>
<evidence type="ECO:0000256" key="9">
    <source>
        <dbReference type="RuleBase" id="RU361157"/>
    </source>
</evidence>
<sequence>MNQIVIDSNKRALFLNIKEILDYKELLFMLAYRDLKVRYAQTFLGLLWAAIQPVSTLVIFTIVFSKAARVDTGTVPYPIFALAGMSAWGYFSFVLSQAGNSLISSQHMVKKIYFPRLIIPISKALVGFVDFFVALIFLVILMLIYQYPPSLNIVWLPVFFIITVISGLAVGIWMSALTIRYRDFQHILPFLVQFGLYATPIAYPANLLTGKLPNWALSFYYLNPMAGVVEGFRWSLIGGDALNTWSYLSFLIVFFLFVSGLYYFKSVEKVMADIV</sequence>
<comment type="subcellular location">
    <subcellularLocation>
        <location evidence="1">Cell inner membrane</location>
        <topology evidence="1">Multi-pass membrane protein</topology>
    </subcellularLocation>
    <subcellularLocation>
        <location evidence="9">Cell membrane</location>
        <topology evidence="9">Multi-pass membrane protein</topology>
    </subcellularLocation>
</comment>
<dbReference type="AlphaFoldDB" id="B3QXQ4"/>
<keyword evidence="4 9" id="KW-1003">Cell membrane</keyword>
<dbReference type="InterPro" id="IPR013525">
    <property type="entry name" value="ABC2_TM"/>
</dbReference>
<comment type="similarity">
    <text evidence="2 9">Belongs to the ABC-2 integral membrane protein family.</text>
</comment>
<organism evidence="11 12">
    <name type="scientific">Chloroherpeton thalassium (strain ATCC 35110 / GB-78)</name>
    <dbReference type="NCBI Taxonomy" id="517418"/>
    <lineage>
        <taxon>Bacteria</taxon>
        <taxon>Pseudomonadati</taxon>
        <taxon>Chlorobiota</taxon>
        <taxon>Chlorobiia</taxon>
        <taxon>Chlorobiales</taxon>
        <taxon>Chloroherpetonaceae</taxon>
        <taxon>Chloroherpeton</taxon>
    </lineage>
</organism>
<evidence type="ECO:0000313" key="11">
    <source>
        <dbReference type="EMBL" id="ACF14969.1"/>
    </source>
</evidence>
<dbReference type="Pfam" id="PF01061">
    <property type="entry name" value="ABC2_membrane"/>
    <property type="match status" value="1"/>
</dbReference>
<dbReference type="InterPro" id="IPR047817">
    <property type="entry name" value="ABC2_TM_bact-type"/>
</dbReference>
<dbReference type="PANTHER" id="PTHR30413:SF8">
    <property type="entry name" value="TRANSPORT PERMEASE PROTEIN"/>
    <property type="match status" value="1"/>
</dbReference>
<dbReference type="PROSITE" id="PS51012">
    <property type="entry name" value="ABC_TM2"/>
    <property type="match status" value="1"/>
</dbReference>
<name>B3QXQ4_CHLT3</name>
<reference evidence="11 12" key="1">
    <citation type="submission" date="2008-06" db="EMBL/GenBank/DDBJ databases">
        <title>Complete sequence of Chloroherpeton thalassium ATCC 35110.</title>
        <authorList>
            <consortium name="US DOE Joint Genome Institute"/>
            <person name="Lucas S."/>
            <person name="Copeland A."/>
            <person name="Lapidus A."/>
            <person name="Glavina del Rio T."/>
            <person name="Dalin E."/>
            <person name="Tice H."/>
            <person name="Bruce D."/>
            <person name="Goodwin L."/>
            <person name="Pitluck S."/>
            <person name="Schmutz J."/>
            <person name="Larimer F."/>
            <person name="Land M."/>
            <person name="Hauser L."/>
            <person name="Kyrpides N."/>
            <person name="Mikhailova N."/>
            <person name="Liu Z."/>
            <person name="Li T."/>
            <person name="Zhao F."/>
            <person name="Overmann J."/>
            <person name="Bryant D.A."/>
            <person name="Richardson P."/>
        </authorList>
    </citation>
    <scope>NUCLEOTIDE SEQUENCE [LARGE SCALE GENOMIC DNA]</scope>
    <source>
        <strain evidence="12">ATCC 35110 / GB-78</strain>
    </source>
</reference>
<dbReference type="GO" id="GO:0140359">
    <property type="term" value="F:ABC-type transporter activity"/>
    <property type="evidence" value="ECO:0007669"/>
    <property type="project" value="InterPro"/>
</dbReference>
<keyword evidence="8 9" id="KW-0472">Membrane</keyword>
<evidence type="ECO:0000313" key="12">
    <source>
        <dbReference type="Proteomes" id="UP000001208"/>
    </source>
</evidence>
<protein>
    <recommendedName>
        <fullName evidence="9">Transport permease protein</fullName>
    </recommendedName>
</protein>